<comment type="caution">
    <text evidence="2">The sequence shown here is derived from an EMBL/GenBank/DDBJ whole genome shotgun (WGS) entry which is preliminary data.</text>
</comment>
<feature type="compositionally biased region" description="Polar residues" evidence="1">
    <location>
        <begin position="1"/>
        <end position="66"/>
    </location>
</feature>
<sequence>MQAPHSQGSGYISNSPPMQPQTVLSSINPQLSQSHFNQQAYGNQVYNTHNPYASLQSPATLNPQHYQAQQQQSQQVQPPVASPTAPNTSTPQLPPASNVVNPQERTQPQSTTPTPSSNVTPPRELTEEEKRERIEQMRRNFFESQRAQQTRVPPRTIEDDDDDDNDPTVDEESTKESVVQTKEQQEIEAKQNDIAKKLDEDKAKIRAVMSLLEKVAKEKIGFLTKLKAFFGSKRSLAKLEASKLDKTKPDVLLKYYGTSSFNKAGGVSVSKKPQSADNQQGDASGVDATKQQATGQHVTDEQKRQKVRETQRSTSTTVVN</sequence>
<feature type="compositionally biased region" description="Basic and acidic residues" evidence="1">
    <location>
        <begin position="298"/>
        <end position="311"/>
    </location>
</feature>
<name>A0A816FII3_9BILA</name>
<reference evidence="2" key="1">
    <citation type="submission" date="2021-02" db="EMBL/GenBank/DDBJ databases">
        <authorList>
            <person name="Nowell W R."/>
        </authorList>
    </citation>
    <scope>NUCLEOTIDE SEQUENCE</scope>
</reference>
<proteinExistence type="predicted"/>
<feature type="compositionally biased region" description="Acidic residues" evidence="1">
    <location>
        <begin position="158"/>
        <end position="173"/>
    </location>
</feature>
<evidence type="ECO:0000256" key="1">
    <source>
        <dbReference type="SAM" id="MobiDB-lite"/>
    </source>
</evidence>
<dbReference type="Proteomes" id="UP000681720">
    <property type="component" value="Unassembled WGS sequence"/>
</dbReference>
<evidence type="ECO:0000313" key="3">
    <source>
        <dbReference type="EMBL" id="CAF3788804.1"/>
    </source>
</evidence>
<dbReference type="AlphaFoldDB" id="A0A816FII3"/>
<feature type="compositionally biased region" description="Polar residues" evidence="1">
    <location>
        <begin position="271"/>
        <end position="282"/>
    </location>
</feature>
<feature type="compositionally biased region" description="Basic and acidic residues" evidence="1">
    <location>
        <begin position="124"/>
        <end position="141"/>
    </location>
</feature>
<feature type="compositionally biased region" description="Low complexity" evidence="1">
    <location>
        <begin position="67"/>
        <end position="79"/>
    </location>
</feature>
<dbReference type="EMBL" id="CAJOBJ010000048">
    <property type="protein sequence ID" value="CAF3788804.1"/>
    <property type="molecule type" value="Genomic_DNA"/>
</dbReference>
<feature type="compositionally biased region" description="Polar residues" evidence="1">
    <location>
        <begin position="142"/>
        <end position="151"/>
    </location>
</feature>
<gene>
    <name evidence="3" type="ORF">GIL414_LOCUS433</name>
    <name evidence="2" type="ORF">KQP761_LOCUS32236</name>
</gene>
<protein>
    <submittedName>
        <fullName evidence="2">Uncharacterized protein</fullName>
    </submittedName>
</protein>
<feature type="region of interest" description="Disordered" evidence="1">
    <location>
        <begin position="1"/>
        <end position="188"/>
    </location>
</feature>
<dbReference type="EMBL" id="CAJNOW010017997">
    <property type="protein sequence ID" value="CAF1661887.1"/>
    <property type="molecule type" value="Genomic_DNA"/>
</dbReference>
<dbReference type="Proteomes" id="UP000663834">
    <property type="component" value="Unassembled WGS sequence"/>
</dbReference>
<feature type="compositionally biased region" description="Low complexity" evidence="1">
    <location>
        <begin position="102"/>
        <end position="123"/>
    </location>
</feature>
<feature type="region of interest" description="Disordered" evidence="1">
    <location>
        <begin position="260"/>
        <end position="320"/>
    </location>
</feature>
<organism evidence="2 4">
    <name type="scientific">Rotaria magnacalcarata</name>
    <dbReference type="NCBI Taxonomy" id="392030"/>
    <lineage>
        <taxon>Eukaryota</taxon>
        <taxon>Metazoa</taxon>
        <taxon>Spiralia</taxon>
        <taxon>Gnathifera</taxon>
        <taxon>Rotifera</taxon>
        <taxon>Eurotatoria</taxon>
        <taxon>Bdelloidea</taxon>
        <taxon>Philodinida</taxon>
        <taxon>Philodinidae</taxon>
        <taxon>Rotaria</taxon>
    </lineage>
</organism>
<evidence type="ECO:0000313" key="2">
    <source>
        <dbReference type="EMBL" id="CAF1661887.1"/>
    </source>
</evidence>
<accession>A0A816FII3</accession>
<evidence type="ECO:0000313" key="4">
    <source>
        <dbReference type="Proteomes" id="UP000663834"/>
    </source>
</evidence>